<protein>
    <submittedName>
        <fullName evidence="5">Integrase</fullName>
    </submittedName>
</protein>
<name>A0A0L7MPY3_COMTE</name>
<feature type="coiled-coil region" evidence="3">
    <location>
        <begin position="389"/>
        <end position="460"/>
    </location>
</feature>
<dbReference type="SUPFAM" id="SSF53041">
    <property type="entry name" value="Resolvase-like"/>
    <property type="match status" value="1"/>
</dbReference>
<accession>A0A0L7MPY3</accession>
<dbReference type="Pfam" id="PF00239">
    <property type="entry name" value="Resolvase"/>
    <property type="match status" value="1"/>
</dbReference>
<dbReference type="PANTHER" id="PTHR30461:SF2">
    <property type="entry name" value="SERINE RECOMBINASE PINE-RELATED"/>
    <property type="match status" value="1"/>
</dbReference>
<dbReference type="InterPro" id="IPR011109">
    <property type="entry name" value="DNA_bind_recombinase_dom"/>
</dbReference>
<sequence>MGDSAKNGLVYSYLRFSDPKQSAGGSTDRQLAYAAKWAAEHDLKLDTHLSLRDEGLSAYHQQHIKSGALGVFLRAVEEGRVPFGSVLIVEGLDRLSRAEPIQAQAQLAQIVNAGITVVTASDGKTYSRQRLKDNPMDLVYSLLVMIRAHEESDTKSKRVKASVRRLCEKWIDGSYRGRVEQGHDPAWLTRNDTDGWDFKPETVKAILRTIEMYKQGLGGKRIIEKLNAEGLRIYPTSKENQTLQVYRVTKMPQLAGHKPISVDGDEYLLKGYYPPLLSELEWEDLQRVVKSSGRRRVKGDLPHVITGIGITFCGYCGHPMAGQHLASKKRLPDGRIRDGYRRLLCSAAATFSEVCPVRGSTSVAPIERAIMSYCSDMMNLQGLFEADTSSESRKELLKAQKNVEAIKAQLDKLTDAMLASADEGIPLTFARRARQLEEDLAIAEKTLSAQERDIAMLARRDISGADEKWRALAAGVEAQDIETRLQARQLVADTFSRISVYHHGLRPNHTPKSRDYYIDLMLVAKGGSSRWLRIDRDGNWVHGENYEAAD</sequence>
<organism evidence="5 6">
    <name type="scientific">Comamonas testosteroni</name>
    <name type="common">Pseudomonas testosteroni</name>
    <dbReference type="NCBI Taxonomy" id="285"/>
    <lineage>
        <taxon>Bacteria</taxon>
        <taxon>Pseudomonadati</taxon>
        <taxon>Pseudomonadota</taxon>
        <taxon>Betaproteobacteria</taxon>
        <taxon>Burkholderiales</taxon>
        <taxon>Comamonadaceae</taxon>
        <taxon>Comamonas</taxon>
    </lineage>
</organism>
<dbReference type="InterPro" id="IPR038109">
    <property type="entry name" value="DNA_bind_recomb_sf"/>
</dbReference>
<dbReference type="GO" id="GO:0000150">
    <property type="term" value="F:DNA strand exchange activity"/>
    <property type="evidence" value="ECO:0007669"/>
    <property type="project" value="InterPro"/>
</dbReference>
<dbReference type="SMART" id="SM00857">
    <property type="entry name" value="Resolvase"/>
    <property type="match status" value="1"/>
</dbReference>
<dbReference type="PANTHER" id="PTHR30461">
    <property type="entry name" value="DNA-INVERTASE FROM LAMBDOID PROPHAGE"/>
    <property type="match status" value="1"/>
</dbReference>
<dbReference type="Gene3D" id="3.40.50.1390">
    <property type="entry name" value="Resolvase, N-terminal catalytic domain"/>
    <property type="match status" value="1"/>
</dbReference>
<comment type="caution">
    <text evidence="5">The sequence shown here is derived from an EMBL/GenBank/DDBJ whole genome shotgun (WGS) entry which is preliminary data.</text>
</comment>
<dbReference type="CDD" id="cd00338">
    <property type="entry name" value="Ser_Recombinase"/>
    <property type="match status" value="1"/>
</dbReference>
<dbReference type="PATRIC" id="fig|285.49.peg.619"/>
<dbReference type="InterPro" id="IPR036162">
    <property type="entry name" value="Resolvase-like_N_sf"/>
</dbReference>
<keyword evidence="3" id="KW-0175">Coiled coil</keyword>
<gene>
    <name evidence="5" type="ORF">GL58_02970</name>
</gene>
<dbReference type="Proteomes" id="UP000037442">
    <property type="component" value="Unassembled WGS sequence"/>
</dbReference>
<proteinExistence type="predicted"/>
<dbReference type="RefSeq" id="WP_053282545.1">
    <property type="nucleotide sequence ID" value="NZ_JNVD01000013.1"/>
</dbReference>
<reference evidence="6" key="1">
    <citation type="submission" date="2014-06" db="EMBL/GenBank/DDBJ databases">
        <title>Draft genome sequence of C. testosteroni WDL7.</title>
        <authorList>
            <person name="Wu Y."/>
            <person name="Seshan H."/>
            <person name="Arumugam K."/>
        </authorList>
    </citation>
    <scope>NUCLEOTIDE SEQUENCE [LARGE SCALE GENOMIC DNA]</scope>
    <source>
        <strain evidence="6">WDL7</strain>
    </source>
</reference>
<dbReference type="Gene3D" id="3.90.1750.20">
    <property type="entry name" value="Putative Large Serine Recombinase, Chain B, Domain 2"/>
    <property type="match status" value="1"/>
</dbReference>
<dbReference type="AlphaFoldDB" id="A0A0L7MPY3"/>
<evidence type="ECO:0000259" key="4">
    <source>
        <dbReference type="PROSITE" id="PS51737"/>
    </source>
</evidence>
<dbReference type="EMBL" id="JNVD01000013">
    <property type="protein sequence ID" value="KOC23947.1"/>
    <property type="molecule type" value="Genomic_DNA"/>
</dbReference>
<keyword evidence="2" id="KW-0233">DNA recombination</keyword>
<dbReference type="InterPro" id="IPR006119">
    <property type="entry name" value="Resolv_N"/>
</dbReference>
<evidence type="ECO:0000313" key="6">
    <source>
        <dbReference type="Proteomes" id="UP000037442"/>
    </source>
</evidence>
<evidence type="ECO:0000256" key="2">
    <source>
        <dbReference type="ARBA" id="ARBA00023172"/>
    </source>
</evidence>
<keyword evidence="1" id="KW-0238">DNA-binding</keyword>
<evidence type="ECO:0000256" key="1">
    <source>
        <dbReference type="ARBA" id="ARBA00023125"/>
    </source>
</evidence>
<dbReference type="PROSITE" id="PS51737">
    <property type="entry name" value="RECOMBINASE_DNA_BIND"/>
    <property type="match status" value="1"/>
</dbReference>
<feature type="domain" description="Recombinase" evidence="4">
    <location>
        <begin position="185"/>
        <end position="295"/>
    </location>
</feature>
<dbReference type="GO" id="GO:0003677">
    <property type="term" value="F:DNA binding"/>
    <property type="evidence" value="ECO:0007669"/>
    <property type="project" value="UniProtKB-KW"/>
</dbReference>
<evidence type="ECO:0000313" key="5">
    <source>
        <dbReference type="EMBL" id="KOC23947.1"/>
    </source>
</evidence>
<dbReference type="InterPro" id="IPR050639">
    <property type="entry name" value="SSR_resolvase"/>
</dbReference>
<dbReference type="Pfam" id="PF07508">
    <property type="entry name" value="Recombinase"/>
    <property type="match status" value="1"/>
</dbReference>
<evidence type="ECO:0000256" key="3">
    <source>
        <dbReference type="SAM" id="Coils"/>
    </source>
</evidence>